<evidence type="ECO:0000313" key="2">
    <source>
        <dbReference type="EMBL" id="MFC6905329.1"/>
    </source>
</evidence>
<feature type="transmembrane region" description="Helical" evidence="1">
    <location>
        <begin position="113"/>
        <end position="136"/>
    </location>
</feature>
<feature type="transmembrane region" description="Helical" evidence="1">
    <location>
        <begin position="77"/>
        <end position="98"/>
    </location>
</feature>
<proteinExistence type="predicted"/>
<keyword evidence="3" id="KW-1185">Reference proteome</keyword>
<keyword evidence="1" id="KW-0472">Membrane</keyword>
<feature type="transmembrane region" description="Helical" evidence="1">
    <location>
        <begin position="12"/>
        <end position="30"/>
    </location>
</feature>
<evidence type="ECO:0000313" key="3">
    <source>
        <dbReference type="Proteomes" id="UP001596312"/>
    </source>
</evidence>
<feature type="transmembrane region" description="Helical" evidence="1">
    <location>
        <begin position="36"/>
        <end position="56"/>
    </location>
</feature>
<keyword evidence="1" id="KW-1133">Transmembrane helix</keyword>
<name>A0ABD5V2S0_9EURY</name>
<protein>
    <submittedName>
        <fullName evidence="2">Uncharacterized protein</fullName>
    </submittedName>
</protein>
<gene>
    <name evidence="2" type="ORF">ACFQGH_09000</name>
</gene>
<feature type="transmembrane region" description="Helical" evidence="1">
    <location>
        <begin position="143"/>
        <end position="162"/>
    </location>
</feature>
<keyword evidence="1" id="KW-0812">Transmembrane</keyword>
<organism evidence="2 3">
    <name type="scientific">Halalkalicoccus tibetensis</name>
    <dbReference type="NCBI Taxonomy" id="175632"/>
    <lineage>
        <taxon>Archaea</taxon>
        <taxon>Methanobacteriati</taxon>
        <taxon>Methanobacteriota</taxon>
        <taxon>Stenosarchaea group</taxon>
        <taxon>Halobacteria</taxon>
        <taxon>Halobacteriales</taxon>
        <taxon>Halococcaceae</taxon>
        <taxon>Halalkalicoccus</taxon>
    </lineage>
</organism>
<dbReference type="AlphaFoldDB" id="A0ABD5V2S0"/>
<sequence>MAGGPWYRLLESLLFALPPVIGVGIVGVLQGHPDPLVGRVLVAVASVGSVLIRVGVPLSILFDGRELRRRGEWSPNAPLYALGALLVSAPAVGLLYLYRRHDRVAVSPGWNGWWVVVAASLGGALSGIPIALLAYVLALPAPVVAIPAVLGSLALAAFPVGIYRDAVYLRNSDSSWRPNPALYLALAFVSLLVALLQPPVAAYYLYRRETDLPTARGGG</sequence>
<dbReference type="EMBL" id="JBHSXQ010000003">
    <property type="protein sequence ID" value="MFC6905329.1"/>
    <property type="molecule type" value="Genomic_DNA"/>
</dbReference>
<dbReference type="Proteomes" id="UP001596312">
    <property type="component" value="Unassembled WGS sequence"/>
</dbReference>
<feature type="transmembrane region" description="Helical" evidence="1">
    <location>
        <begin position="182"/>
        <end position="206"/>
    </location>
</feature>
<comment type="caution">
    <text evidence="2">The sequence shown here is derived from an EMBL/GenBank/DDBJ whole genome shotgun (WGS) entry which is preliminary data.</text>
</comment>
<accession>A0ABD5V2S0</accession>
<evidence type="ECO:0000256" key="1">
    <source>
        <dbReference type="SAM" id="Phobius"/>
    </source>
</evidence>
<dbReference type="RefSeq" id="WP_340603853.1">
    <property type="nucleotide sequence ID" value="NZ_JBBMXV010000003.1"/>
</dbReference>
<reference evidence="2 3" key="1">
    <citation type="journal article" date="2019" name="Int. J. Syst. Evol. Microbiol.">
        <title>The Global Catalogue of Microorganisms (GCM) 10K type strain sequencing project: providing services to taxonomists for standard genome sequencing and annotation.</title>
        <authorList>
            <consortium name="The Broad Institute Genomics Platform"/>
            <consortium name="The Broad Institute Genome Sequencing Center for Infectious Disease"/>
            <person name="Wu L."/>
            <person name="Ma J."/>
        </authorList>
    </citation>
    <scope>NUCLEOTIDE SEQUENCE [LARGE SCALE GENOMIC DNA]</scope>
    <source>
        <strain evidence="2 3">CGMCC 1.3240</strain>
    </source>
</reference>